<keyword evidence="2" id="KW-0255">Endonuclease</keyword>
<gene>
    <name evidence="2" type="ORF">SAMN05421856_103127</name>
</gene>
<feature type="domain" description="HNH" evidence="1">
    <location>
        <begin position="115"/>
        <end position="170"/>
    </location>
</feature>
<dbReference type="AlphaFoldDB" id="A0A1H7Y814"/>
<dbReference type="Pfam" id="PF01844">
    <property type="entry name" value="HNH"/>
    <property type="match status" value="1"/>
</dbReference>
<proteinExistence type="predicted"/>
<dbReference type="Gene3D" id="1.10.30.50">
    <property type="match status" value="1"/>
</dbReference>
<dbReference type="Proteomes" id="UP000199450">
    <property type="component" value="Unassembled WGS sequence"/>
</dbReference>
<keyword evidence="2" id="KW-0540">Nuclease</keyword>
<name>A0A1H7Y814_9FLAO</name>
<keyword evidence="3" id="KW-1185">Reference proteome</keyword>
<reference evidence="3" key="1">
    <citation type="submission" date="2016-10" db="EMBL/GenBank/DDBJ databases">
        <authorList>
            <person name="Varghese N."/>
            <person name="Submissions S."/>
        </authorList>
    </citation>
    <scope>NUCLEOTIDE SEQUENCE [LARGE SCALE GENOMIC DNA]</scope>
    <source>
        <strain evidence="3">DSM 17453</strain>
    </source>
</reference>
<dbReference type="EMBL" id="FOBV01000003">
    <property type="protein sequence ID" value="SEM42085.1"/>
    <property type="molecule type" value="Genomic_DNA"/>
</dbReference>
<evidence type="ECO:0000313" key="3">
    <source>
        <dbReference type="Proteomes" id="UP000199450"/>
    </source>
</evidence>
<accession>A0A1H7Y814</accession>
<dbReference type="GO" id="GO:0004519">
    <property type="term" value="F:endonuclease activity"/>
    <property type="evidence" value="ECO:0007669"/>
    <property type="project" value="UniProtKB-KW"/>
</dbReference>
<evidence type="ECO:0000259" key="1">
    <source>
        <dbReference type="Pfam" id="PF01844"/>
    </source>
</evidence>
<dbReference type="InterPro" id="IPR002711">
    <property type="entry name" value="HNH"/>
</dbReference>
<dbReference type="STRING" id="295069.SAMN05421856_103127"/>
<dbReference type="GO" id="GO:0008270">
    <property type="term" value="F:zinc ion binding"/>
    <property type="evidence" value="ECO:0007669"/>
    <property type="project" value="InterPro"/>
</dbReference>
<keyword evidence="2" id="KW-0378">Hydrolase</keyword>
<dbReference type="RefSeq" id="WP_089999405.1">
    <property type="nucleotide sequence ID" value="NZ_FOBV01000003.1"/>
</dbReference>
<organism evidence="2 3">
    <name type="scientific">Chryseobacterium taichungense</name>
    <dbReference type="NCBI Taxonomy" id="295069"/>
    <lineage>
        <taxon>Bacteria</taxon>
        <taxon>Pseudomonadati</taxon>
        <taxon>Bacteroidota</taxon>
        <taxon>Flavobacteriia</taxon>
        <taxon>Flavobacteriales</taxon>
        <taxon>Weeksellaceae</taxon>
        <taxon>Chryseobacterium group</taxon>
        <taxon>Chryseobacterium</taxon>
    </lineage>
</organism>
<dbReference type="GO" id="GO:0003676">
    <property type="term" value="F:nucleic acid binding"/>
    <property type="evidence" value="ECO:0007669"/>
    <property type="project" value="InterPro"/>
</dbReference>
<dbReference type="OrthoDB" id="9816185at2"/>
<evidence type="ECO:0000313" key="2">
    <source>
        <dbReference type="EMBL" id="SEM42085.1"/>
    </source>
</evidence>
<protein>
    <submittedName>
        <fullName evidence="2">HNH endonuclease</fullName>
    </submittedName>
</protein>
<sequence>MLSLKFSTIKSLQYYDEIKHKIKNFDALGLAEEDIKKLIISKPAQLIKINNDFMTNYIQGYNFDELISYTKLKEANKPTDTKYHLKILGLKNVFNYKTIIGNKYYLAEILDQHTCIYCNRNYVKTVGNSDNKILRAEYDHFFNKNKYPLLALSFYNLIPICSTCNKKKGDTDFDLDNYLHPYLMSDEDKKFNFSYRKKSFIDNNVKLCISTTDSAVEKKIKKTFKDLCLNEIYNSNSDKELRDLLDLRYKYSQNYLEILLNNTFKNLPITKEEVYRMVFGIETKEEDYHKRPFSKFKKDIIDELLKK</sequence>